<evidence type="ECO:0000256" key="6">
    <source>
        <dbReference type="ARBA" id="ARBA00023002"/>
    </source>
</evidence>
<sequence length="163" mass="19292">MISFVVAMDRNRVIGLNNDLPWHLPKDFKFFKEKTTGHTMIMGRKTYDSLGGPLPNRKNVVLTGQDPSYPDDVDVIHDIDTIKKWNEQYGDDELFVIGGAKVFEQVLPFTDRMYITWIDESFEGDTRFPEFSEDDWNLTNREKGEKDEKNPYDYYFLQYDRKK</sequence>
<dbReference type="RefSeq" id="WP_089062645.1">
    <property type="nucleotide sequence ID" value="NZ_CP022315.1"/>
</dbReference>
<organism evidence="11 12">
    <name type="scientific">Virgibacillus phasianinus</name>
    <dbReference type="NCBI Taxonomy" id="2017483"/>
    <lineage>
        <taxon>Bacteria</taxon>
        <taxon>Bacillati</taxon>
        <taxon>Bacillota</taxon>
        <taxon>Bacilli</taxon>
        <taxon>Bacillales</taxon>
        <taxon>Bacillaceae</taxon>
        <taxon>Virgibacillus</taxon>
    </lineage>
</organism>
<protein>
    <recommendedName>
        <fullName evidence="3 8">Dihydrofolate reductase</fullName>
        <ecNumber evidence="3 8">1.5.1.3</ecNumber>
    </recommendedName>
</protein>
<dbReference type="PROSITE" id="PS51330">
    <property type="entry name" value="DHFR_2"/>
    <property type="match status" value="1"/>
</dbReference>
<evidence type="ECO:0000256" key="5">
    <source>
        <dbReference type="ARBA" id="ARBA00022857"/>
    </source>
</evidence>
<comment type="similarity">
    <text evidence="2 8 9">Belongs to the dihydrofolate reductase family.</text>
</comment>
<keyword evidence="12" id="KW-1185">Reference proteome</keyword>
<evidence type="ECO:0000256" key="3">
    <source>
        <dbReference type="ARBA" id="ARBA00012856"/>
    </source>
</evidence>
<comment type="function">
    <text evidence="7 8">Key enzyme in folate metabolism. Catalyzes an essential reaction for de novo glycine and purine synthesis, and for DNA precursor synthesis.</text>
</comment>
<keyword evidence="4 8" id="KW-0554">One-carbon metabolism</keyword>
<dbReference type="GO" id="GO:0005829">
    <property type="term" value="C:cytosol"/>
    <property type="evidence" value="ECO:0007669"/>
    <property type="project" value="TreeGrafter"/>
</dbReference>
<dbReference type="KEGG" id="vil:CFK37_15085"/>
<dbReference type="GO" id="GO:0046654">
    <property type="term" value="P:tetrahydrofolate biosynthetic process"/>
    <property type="evidence" value="ECO:0007669"/>
    <property type="project" value="UniProtKB-UniPathway"/>
</dbReference>
<dbReference type="GO" id="GO:0070401">
    <property type="term" value="F:NADP+ binding"/>
    <property type="evidence" value="ECO:0007669"/>
    <property type="project" value="UniProtKB-ARBA"/>
</dbReference>
<comment type="pathway">
    <text evidence="1 8">Cofactor biosynthesis; tetrahydrofolate biosynthesis; 5,6,7,8-tetrahydrofolate from 7,8-dihydrofolate: step 1/1.</text>
</comment>
<dbReference type="EMBL" id="CP022315">
    <property type="protein sequence ID" value="ASK63386.1"/>
    <property type="molecule type" value="Genomic_DNA"/>
</dbReference>
<keyword evidence="5 8" id="KW-0521">NADP</keyword>
<proteinExistence type="inferred from homology"/>
<dbReference type="InterPro" id="IPR017925">
    <property type="entry name" value="DHFR_CS"/>
</dbReference>
<accession>A0A220U658</accession>
<dbReference type="CDD" id="cd00209">
    <property type="entry name" value="DHFR"/>
    <property type="match status" value="1"/>
</dbReference>
<dbReference type="Gene3D" id="3.40.430.10">
    <property type="entry name" value="Dihydrofolate Reductase, subunit A"/>
    <property type="match status" value="1"/>
</dbReference>
<dbReference type="GO" id="GO:0004146">
    <property type="term" value="F:dihydrofolate reductase activity"/>
    <property type="evidence" value="ECO:0007669"/>
    <property type="project" value="UniProtKB-EC"/>
</dbReference>
<keyword evidence="6 8" id="KW-0560">Oxidoreductase</keyword>
<dbReference type="PANTHER" id="PTHR48069">
    <property type="entry name" value="DIHYDROFOLATE REDUCTASE"/>
    <property type="match status" value="1"/>
</dbReference>
<dbReference type="Pfam" id="PF00186">
    <property type="entry name" value="DHFR_1"/>
    <property type="match status" value="1"/>
</dbReference>
<dbReference type="InterPro" id="IPR001796">
    <property type="entry name" value="DHFR_dom"/>
</dbReference>
<dbReference type="EC" id="1.5.1.3" evidence="3 8"/>
<gene>
    <name evidence="11" type="ORF">CFK37_15085</name>
</gene>
<dbReference type="FunFam" id="3.40.430.10:FF:000001">
    <property type="entry name" value="Dihydrofolate reductase"/>
    <property type="match status" value="1"/>
</dbReference>
<name>A0A220U658_9BACI</name>
<evidence type="ECO:0000256" key="8">
    <source>
        <dbReference type="PIRNR" id="PIRNR000194"/>
    </source>
</evidence>
<comment type="catalytic activity">
    <reaction evidence="8">
        <text>(6S)-5,6,7,8-tetrahydrofolate + NADP(+) = 7,8-dihydrofolate + NADPH + H(+)</text>
        <dbReference type="Rhea" id="RHEA:15009"/>
        <dbReference type="ChEBI" id="CHEBI:15378"/>
        <dbReference type="ChEBI" id="CHEBI:57451"/>
        <dbReference type="ChEBI" id="CHEBI:57453"/>
        <dbReference type="ChEBI" id="CHEBI:57783"/>
        <dbReference type="ChEBI" id="CHEBI:58349"/>
        <dbReference type="EC" id="1.5.1.3"/>
    </reaction>
</comment>
<dbReference type="Proteomes" id="UP000198312">
    <property type="component" value="Chromosome"/>
</dbReference>
<dbReference type="GO" id="GO:0006730">
    <property type="term" value="P:one-carbon metabolic process"/>
    <property type="evidence" value="ECO:0007669"/>
    <property type="project" value="UniProtKB-KW"/>
</dbReference>
<evidence type="ECO:0000256" key="1">
    <source>
        <dbReference type="ARBA" id="ARBA00004903"/>
    </source>
</evidence>
<dbReference type="GO" id="GO:0046655">
    <property type="term" value="P:folic acid metabolic process"/>
    <property type="evidence" value="ECO:0007669"/>
    <property type="project" value="TreeGrafter"/>
</dbReference>
<evidence type="ECO:0000313" key="11">
    <source>
        <dbReference type="EMBL" id="ASK63386.1"/>
    </source>
</evidence>
<dbReference type="PROSITE" id="PS00075">
    <property type="entry name" value="DHFR_1"/>
    <property type="match status" value="1"/>
</dbReference>
<reference evidence="11 12" key="1">
    <citation type="submission" date="2017-07" db="EMBL/GenBank/DDBJ databases">
        <title>Virgibacillus sp. LM2416.</title>
        <authorList>
            <person name="Tak E.J."/>
            <person name="Bae J.-W."/>
        </authorList>
    </citation>
    <scope>NUCLEOTIDE SEQUENCE [LARGE SCALE GENOMIC DNA]</scope>
    <source>
        <strain evidence="11 12">LM2416</strain>
    </source>
</reference>
<evidence type="ECO:0000313" key="12">
    <source>
        <dbReference type="Proteomes" id="UP000198312"/>
    </source>
</evidence>
<dbReference type="InterPro" id="IPR012259">
    <property type="entry name" value="DHFR"/>
</dbReference>
<dbReference type="PIRSF" id="PIRSF000194">
    <property type="entry name" value="DHFR"/>
    <property type="match status" value="1"/>
</dbReference>
<evidence type="ECO:0000256" key="7">
    <source>
        <dbReference type="ARBA" id="ARBA00025067"/>
    </source>
</evidence>
<evidence type="ECO:0000259" key="10">
    <source>
        <dbReference type="PROSITE" id="PS51330"/>
    </source>
</evidence>
<evidence type="ECO:0000256" key="2">
    <source>
        <dbReference type="ARBA" id="ARBA00009539"/>
    </source>
</evidence>
<dbReference type="OrthoDB" id="9804315at2"/>
<dbReference type="GO" id="GO:0046452">
    <property type="term" value="P:dihydrofolate metabolic process"/>
    <property type="evidence" value="ECO:0007669"/>
    <property type="project" value="TreeGrafter"/>
</dbReference>
<feature type="domain" description="DHFR" evidence="10">
    <location>
        <begin position="1"/>
        <end position="161"/>
    </location>
</feature>
<dbReference type="PRINTS" id="PR00070">
    <property type="entry name" value="DHFR"/>
</dbReference>
<dbReference type="SUPFAM" id="SSF53597">
    <property type="entry name" value="Dihydrofolate reductase-like"/>
    <property type="match status" value="1"/>
</dbReference>
<dbReference type="UniPathway" id="UPA00077">
    <property type="reaction ID" value="UER00158"/>
</dbReference>
<dbReference type="InterPro" id="IPR024072">
    <property type="entry name" value="DHFR-like_dom_sf"/>
</dbReference>
<evidence type="ECO:0000256" key="4">
    <source>
        <dbReference type="ARBA" id="ARBA00022563"/>
    </source>
</evidence>
<evidence type="ECO:0000256" key="9">
    <source>
        <dbReference type="RuleBase" id="RU004474"/>
    </source>
</evidence>
<dbReference type="PANTHER" id="PTHR48069:SF3">
    <property type="entry name" value="DIHYDROFOLATE REDUCTASE"/>
    <property type="match status" value="1"/>
</dbReference>
<dbReference type="AlphaFoldDB" id="A0A220U658"/>